<dbReference type="NCBIfam" id="NF006049">
    <property type="entry name" value="PRK08195.1"/>
    <property type="match status" value="1"/>
</dbReference>
<comment type="catalytic activity">
    <reaction evidence="6">
        <text>(S)-4-hydroxy-2-oxohexanoate = propanal + pyruvate</text>
        <dbReference type="Rhea" id="RHEA:36003"/>
        <dbReference type="ChEBI" id="CHEBI:15361"/>
        <dbReference type="ChEBI" id="CHEBI:17153"/>
        <dbReference type="ChEBI" id="CHEBI:73142"/>
        <dbReference type="EC" id="4.1.3.43"/>
    </reaction>
    <physiologicalReaction direction="left-to-right" evidence="6">
        <dbReference type="Rhea" id="RHEA:36004"/>
    </physiologicalReaction>
</comment>
<name>A0A1N7NGF2_9BACL</name>
<reference evidence="11" key="1">
    <citation type="submission" date="2017-01" db="EMBL/GenBank/DDBJ databases">
        <authorList>
            <person name="Varghese N."/>
            <person name="Submissions S."/>
        </authorList>
    </citation>
    <scope>NUCLEOTIDE SEQUENCE [LARGE SCALE GENOMIC DNA]</scope>
    <source>
        <strain evidence="11">DSM 16176</strain>
    </source>
</reference>
<evidence type="ECO:0000256" key="2">
    <source>
        <dbReference type="ARBA" id="ARBA00022723"/>
    </source>
</evidence>
<dbReference type="InterPro" id="IPR017629">
    <property type="entry name" value="4OH_2_O-val_aldolase"/>
</dbReference>
<comment type="similarity">
    <text evidence="1 7">Belongs to the 4-hydroxy-2-oxovalerate aldolase family.</text>
</comment>
<dbReference type="Gene3D" id="3.20.20.70">
    <property type="entry name" value="Aldolase class I"/>
    <property type="match status" value="1"/>
</dbReference>
<dbReference type="GO" id="GO:0030145">
    <property type="term" value="F:manganese ion binding"/>
    <property type="evidence" value="ECO:0007669"/>
    <property type="project" value="UniProtKB-UniRule"/>
</dbReference>
<feature type="binding site" evidence="7">
    <location>
        <position position="200"/>
    </location>
    <ligand>
        <name>Mn(2+)</name>
        <dbReference type="ChEBI" id="CHEBI:29035"/>
    </ligand>
</feature>
<dbReference type="Pfam" id="PF07836">
    <property type="entry name" value="DmpG_comm"/>
    <property type="match status" value="1"/>
</dbReference>
<dbReference type="GO" id="GO:0009098">
    <property type="term" value="P:L-leucine biosynthetic process"/>
    <property type="evidence" value="ECO:0007669"/>
    <property type="project" value="TreeGrafter"/>
</dbReference>
<evidence type="ECO:0000256" key="5">
    <source>
        <dbReference type="ARBA" id="ARBA00023239"/>
    </source>
</evidence>
<dbReference type="InterPro" id="IPR050073">
    <property type="entry name" value="2-IPM_HCS-like"/>
</dbReference>
<evidence type="ECO:0000313" key="11">
    <source>
        <dbReference type="Proteomes" id="UP000186156"/>
    </source>
</evidence>
<feature type="binding site" evidence="7">
    <location>
        <position position="198"/>
    </location>
    <ligand>
        <name>Mn(2+)</name>
        <dbReference type="ChEBI" id="CHEBI:29035"/>
    </ligand>
</feature>
<dbReference type="PROSITE" id="PS50991">
    <property type="entry name" value="PYR_CT"/>
    <property type="match status" value="1"/>
</dbReference>
<dbReference type="GO" id="GO:0008701">
    <property type="term" value="F:4-hydroxy-2-oxovalerate aldolase activity"/>
    <property type="evidence" value="ECO:0007669"/>
    <property type="project" value="UniProtKB-UniRule"/>
</dbReference>
<feature type="binding site" evidence="7">
    <location>
        <position position="289"/>
    </location>
    <ligand>
        <name>substrate</name>
    </ligand>
</feature>
<dbReference type="HAMAP" id="MF_01656">
    <property type="entry name" value="HOA"/>
    <property type="match status" value="1"/>
</dbReference>
<dbReference type="CDD" id="cd07943">
    <property type="entry name" value="DRE_TIM_HOA"/>
    <property type="match status" value="1"/>
</dbReference>
<protein>
    <recommendedName>
        <fullName evidence="7 8">4-hydroxy-2-oxovalerate aldolase</fullName>
        <shortName evidence="7">HOA</shortName>
        <ecNumber evidence="7 8">4.1.3.39</ecNumber>
    </recommendedName>
    <alternativeName>
        <fullName evidence="7">4-hydroxy-2-keto-pentanoic acid aldolase</fullName>
    </alternativeName>
    <alternativeName>
        <fullName evidence="7">4-hydroxy-2-oxopentanoate aldolase</fullName>
    </alternativeName>
</protein>
<feature type="binding site" evidence="7">
    <location>
        <begin position="15"/>
        <end position="16"/>
    </location>
    <ligand>
        <name>substrate</name>
    </ligand>
</feature>
<dbReference type="PANTHER" id="PTHR10277">
    <property type="entry name" value="HOMOCITRATE SYNTHASE-RELATED"/>
    <property type="match status" value="1"/>
</dbReference>
<accession>A0A1N7NGF2</accession>
<dbReference type="OrthoDB" id="9804858at2"/>
<evidence type="ECO:0000256" key="7">
    <source>
        <dbReference type="HAMAP-Rule" id="MF_01656"/>
    </source>
</evidence>
<dbReference type="AlphaFoldDB" id="A0A1N7NGF2"/>
<evidence type="ECO:0000259" key="9">
    <source>
        <dbReference type="PROSITE" id="PS50991"/>
    </source>
</evidence>
<keyword evidence="11" id="KW-1185">Reference proteome</keyword>
<dbReference type="EC" id="4.1.3.39" evidence="7 8"/>
<feature type="domain" description="Pyruvate carboxyltransferase" evidence="9">
    <location>
        <begin position="7"/>
        <end position="259"/>
    </location>
</feature>
<feature type="binding site" evidence="7">
    <location>
        <position position="198"/>
    </location>
    <ligand>
        <name>substrate</name>
    </ligand>
</feature>
<dbReference type="SUPFAM" id="SSF89000">
    <property type="entry name" value="post-HMGL domain-like"/>
    <property type="match status" value="1"/>
</dbReference>
<dbReference type="Gene3D" id="1.10.8.60">
    <property type="match status" value="1"/>
</dbReference>
<dbReference type="InterPro" id="IPR013785">
    <property type="entry name" value="Aldolase_TIM"/>
</dbReference>
<dbReference type="InterPro" id="IPR035685">
    <property type="entry name" value="DRE_TIM_HOA"/>
</dbReference>
<keyword evidence="4 7" id="KW-0464">Manganese</keyword>
<sequence length="352" mass="37865">MSYRYQIEITDVTLRDGMHAVRHQFSAEDARAIAAALDRTGVAKIEASHGDGLGGSSIQYGFSKESEEVYVGTVCQTVQRSDVVALLLPGIGTLEDLKRAVELGIRGVRVATHSTEADISAEHMEEARKMGLDVVGFLMMSHMTETERLVEEAKKMASYGAHCVYIVDSAGAMLMDEVRRKVSALRQALPDEVQVGFHAHNNLGVSVANSIAAVEEGAYRIDASLAGLGAGAGNTPLEVFVAACEKYGIATGVDLYAAMDAAEEVVRPRMARPVLTDRTALTLGYAGVYSSFLLHAERAAKQFDVDVRDILVELGKRRVVGGQEDMIVDVAYEIAHGREGKDRVAPTSGHRG</sequence>
<dbReference type="SUPFAM" id="SSF51569">
    <property type="entry name" value="Aldolase"/>
    <property type="match status" value="1"/>
</dbReference>
<dbReference type="RefSeq" id="WP_076347734.1">
    <property type="nucleotide sequence ID" value="NZ_FTOO01000008.1"/>
</dbReference>
<gene>
    <name evidence="10" type="ORF">SAMN05421799_10897</name>
</gene>
<keyword evidence="2 7" id="KW-0479">Metal-binding</keyword>
<feature type="active site" description="Proton acceptor" evidence="7">
    <location>
        <position position="19"/>
    </location>
</feature>
<proteinExistence type="inferred from homology"/>
<dbReference type="InterPro" id="IPR012425">
    <property type="entry name" value="DmpG_comm"/>
</dbReference>
<evidence type="ECO:0000256" key="1">
    <source>
        <dbReference type="ARBA" id="ARBA00008944"/>
    </source>
</evidence>
<feature type="site" description="Transition state stabilizer" evidence="7">
    <location>
        <position position="15"/>
    </location>
</feature>
<dbReference type="NCBIfam" id="TIGR03217">
    <property type="entry name" value="4OH_2_O_val_ald"/>
    <property type="match status" value="1"/>
</dbReference>
<dbReference type="InterPro" id="IPR000891">
    <property type="entry name" value="PYR_CT"/>
</dbReference>
<keyword evidence="3 7" id="KW-0058">Aromatic hydrocarbons catabolism</keyword>
<evidence type="ECO:0000256" key="4">
    <source>
        <dbReference type="ARBA" id="ARBA00023211"/>
    </source>
</evidence>
<keyword evidence="5 7" id="KW-0456">Lyase</keyword>
<dbReference type="Proteomes" id="UP000186156">
    <property type="component" value="Unassembled WGS sequence"/>
</dbReference>
<evidence type="ECO:0000256" key="6">
    <source>
        <dbReference type="ARBA" id="ARBA00023518"/>
    </source>
</evidence>
<comment type="catalytic activity">
    <reaction evidence="7">
        <text>(S)-4-hydroxy-2-oxopentanoate = acetaldehyde + pyruvate</text>
        <dbReference type="Rhea" id="RHEA:22624"/>
        <dbReference type="ChEBI" id="CHEBI:15343"/>
        <dbReference type="ChEBI" id="CHEBI:15361"/>
        <dbReference type="ChEBI" id="CHEBI:73143"/>
        <dbReference type="EC" id="4.1.3.39"/>
    </reaction>
</comment>
<evidence type="ECO:0000313" key="10">
    <source>
        <dbReference type="EMBL" id="SIS97259.1"/>
    </source>
</evidence>
<feature type="binding site" evidence="7">
    <location>
        <position position="169"/>
    </location>
    <ligand>
        <name>substrate</name>
    </ligand>
</feature>
<evidence type="ECO:0000256" key="3">
    <source>
        <dbReference type="ARBA" id="ARBA00022797"/>
    </source>
</evidence>
<organism evidence="10 11">
    <name type="scientific">Alicyclobacillus vulcanalis</name>
    <dbReference type="NCBI Taxonomy" id="252246"/>
    <lineage>
        <taxon>Bacteria</taxon>
        <taxon>Bacillati</taxon>
        <taxon>Bacillota</taxon>
        <taxon>Bacilli</taxon>
        <taxon>Bacillales</taxon>
        <taxon>Alicyclobacillaceae</taxon>
        <taxon>Alicyclobacillus</taxon>
    </lineage>
</organism>
<dbReference type="GO" id="GO:0003852">
    <property type="term" value="F:2-isopropylmalate synthase activity"/>
    <property type="evidence" value="ECO:0007669"/>
    <property type="project" value="TreeGrafter"/>
</dbReference>
<dbReference type="PANTHER" id="PTHR10277:SF9">
    <property type="entry name" value="2-ISOPROPYLMALATE SYNTHASE 1, CHLOROPLASTIC-RELATED"/>
    <property type="match status" value="1"/>
</dbReference>
<dbReference type="EMBL" id="FTOO01000008">
    <property type="protein sequence ID" value="SIS97259.1"/>
    <property type="molecule type" value="Genomic_DNA"/>
</dbReference>
<dbReference type="Pfam" id="PF00682">
    <property type="entry name" value="HMGL-like"/>
    <property type="match status" value="1"/>
</dbReference>
<evidence type="ECO:0000256" key="8">
    <source>
        <dbReference type="NCBIfam" id="TIGR03217"/>
    </source>
</evidence>
<feature type="binding site" evidence="7">
    <location>
        <position position="16"/>
    </location>
    <ligand>
        <name>Mn(2+)</name>
        <dbReference type="ChEBI" id="CHEBI:29035"/>
    </ligand>
</feature>
<dbReference type="STRING" id="252246.SAMN05421799_10897"/>